<organism evidence="1 2">
    <name type="scientific">Lactobacillus crispatus</name>
    <dbReference type="NCBI Taxonomy" id="47770"/>
    <lineage>
        <taxon>Bacteria</taxon>
        <taxon>Bacillati</taxon>
        <taxon>Bacillota</taxon>
        <taxon>Bacilli</taxon>
        <taxon>Lactobacillales</taxon>
        <taxon>Lactobacillaceae</taxon>
        <taxon>Lactobacillus</taxon>
    </lineage>
</organism>
<comment type="caution">
    <text evidence="1">The sequence shown here is derived from an EMBL/GenBank/DDBJ whole genome shotgun (WGS) entry which is preliminary data.</text>
</comment>
<protein>
    <recommendedName>
        <fullName evidence="3">ArpU family transcriptional regulator</fullName>
    </recommendedName>
</protein>
<gene>
    <name evidence="1" type="ORF">F8251_04045</name>
</gene>
<proteinExistence type="predicted"/>
<dbReference type="EMBL" id="WBOB01000013">
    <property type="protein sequence ID" value="KAB1977236.1"/>
    <property type="molecule type" value="Genomic_DNA"/>
</dbReference>
<evidence type="ECO:0000313" key="1">
    <source>
        <dbReference type="EMBL" id="KAB1977236.1"/>
    </source>
</evidence>
<evidence type="ECO:0000313" key="2">
    <source>
        <dbReference type="Proteomes" id="UP000430323"/>
    </source>
</evidence>
<name>A0A6A1Z7K6_9LACO</name>
<accession>A0A6A1Z7K6</accession>
<evidence type="ECO:0008006" key="3">
    <source>
        <dbReference type="Google" id="ProtNLM"/>
    </source>
</evidence>
<dbReference type="RefSeq" id="WP_151495295.1">
    <property type="nucleotide sequence ID" value="NZ_JBBOJP010000115.1"/>
</dbReference>
<reference evidence="1 2" key="1">
    <citation type="submission" date="2019-09" db="EMBL/GenBank/DDBJ databases">
        <title>Investigation of probiotic properties of different lactic acid bacteria.</title>
        <authorList>
            <person name="Jaomanjaka F."/>
            <person name="Blanc P."/>
        </authorList>
    </citation>
    <scope>NUCLEOTIDE SEQUENCE [LARGE SCALE GENOMIC DNA]</scope>
    <source>
        <strain evidence="1 2">BIO6272</strain>
    </source>
</reference>
<dbReference type="Proteomes" id="UP000430323">
    <property type="component" value="Unassembled WGS sequence"/>
</dbReference>
<sequence>MGESKDVNDFLKKDFWSYMYDGGIHPGQLTGASFDLTPSGHSNINSTEKSYVETMSKAERAQYLALTVLVAIKDCTNFEYHGKHRAILEAYYIENLNNYQARVKVSMSDAEYKTSKKDALKEFIKRYDYWRNARNCPELPALFYPQKPKKLPKTAQK</sequence>
<dbReference type="AlphaFoldDB" id="A0A6A1Z7K6"/>